<evidence type="ECO:0000313" key="2">
    <source>
        <dbReference type="Proteomes" id="UP001174839"/>
    </source>
</evidence>
<gene>
    <name evidence="1" type="ORF">QU605_14425</name>
</gene>
<keyword evidence="2" id="KW-1185">Reference proteome</keyword>
<sequence length="154" mass="17908">MKITAFLIILLLAACHPEQEKITETEVVSTIEGLFEALDVENTNPKLLDQYITRDFVIYEDGQKMSREEFKSFVSETTILKSDWELTDFSVSTDHNSAHVRLLNLGEFIIQPDSVQIRIKLKWLESAYLVRERDSLKIKFYFSDNIGRESETIK</sequence>
<dbReference type="Proteomes" id="UP001174839">
    <property type="component" value="Unassembled WGS sequence"/>
</dbReference>
<comment type="caution">
    <text evidence="1">The sequence shown here is derived from an EMBL/GenBank/DDBJ whole genome shotgun (WGS) entry which is preliminary data.</text>
</comment>
<evidence type="ECO:0008006" key="3">
    <source>
        <dbReference type="Google" id="ProtNLM"/>
    </source>
</evidence>
<name>A0ABT7WIC8_9FLAO</name>
<dbReference type="RefSeq" id="WP_289726034.1">
    <property type="nucleotide sequence ID" value="NZ_JAUDUY010000012.1"/>
</dbReference>
<evidence type="ECO:0000313" key="1">
    <source>
        <dbReference type="EMBL" id="MDM9632670.1"/>
    </source>
</evidence>
<proteinExistence type="predicted"/>
<organism evidence="1 2">
    <name type="scientific">Robiginitalea aurantiaca</name>
    <dbReference type="NCBI Taxonomy" id="3056915"/>
    <lineage>
        <taxon>Bacteria</taxon>
        <taxon>Pseudomonadati</taxon>
        <taxon>Bacteroidota</taxon>
        <taxon>Flavobacteriia</taxon>
        <taxon>Flavobacteriales</taxon>
        <taxon>Flavobacteriaceae</taxon>
        <taxon>Robiginitalea</taxon>
    </lineage>
</organism>
<protein>
    <recommendedName>
        <fullName evidence="3">Nuclear transport factor 2 family protein</fullName>
    </recommendedName>
</protein>
<accession>A0ABT7WIC8</accession>
<reference evidence="1" key="1">
    <citation type="submission" date="2023-06" db="EMBL/GenBank/DDBJ databases">
        <title>Robiginitalea aurantiacus sp. nov. and Algoriphagus sediminis sp. nov., isolated from coastal sediment.</title>
        <authorList>
            <person name="Zhou Z.Y."/>
            <person name="An J."/>
            <person name="Jia Y.W."/>
            <person name="Du Z.J."/>
        </authorList>
    </citation>
    <scope>NUCLEOTIDE SEQUENCE</scope>
    <source>
        <strain evidence="1">M39</strain>
    </source>
</reference>
<dbReference type="EMBL" id="JAUDUY010000012">
    <property type="protein sequence ID" value="MDM9632670.1"/>
    <property type="molecule type" value="Genomic_DNA"/>
</dbReference>
<dbReference type="PROSITE" id="PS51257">
    <property type="entry name" value="PROKAR_LIPOPROTEIN"/>
    <property type="match status" value="1"/>
</dbReference>